<reference evidence="2" key="1">
    <citation type="submission" date="2022-02" db="EMBL/GenBank/DDBJ databases">
        <authorList>
            <person name="Henning P.M."/>
            <person name="McCubbin A.G."/>
            <person name="Shore J.S."/>
        </authorList>
    </citation>
    <scope>NUCLEOTIDE SEQUENCE</scope>
    <source>
        <strain evidence="2">F60SS</strain>
        <tissue evidence="2">Leaves</tissue>
    </source>
</reference>
<dbReference type="Proteomes" id="UP001141552">
    <property type="component" value="Unassembled WGS sequence"/>
</dbReference>
<evidence type="ECO:0000313" key="3">
    <source>
        <dbReference type="Proteomes" id="UP001141552"/>
    </source>
</evidence>
<feature type="compositionally biased region" description="Polar residues" evidence="1">
    <location>
        <begin position="23"/>
        <end position="33"/>
    </location>
</feature>
<sequence length="173" mass="19309">MSQHNPQQQQQQLSVVAVPDDSPAQNGGSSHPQSLMSMSEKLEEELRSLGLKIKRHEDNMKLIRTEKNKLEESILDLQVILGKHSSATPETENNGHSSNQSEEETAEHILRREKSAAGIFLQLKRLHISQAYQLSVTKDVLGVVAMLGRVDDDSLSRSVIVLICYSCISHCRL</sequence>
<name>A0A9Q0FNP5_9ROSI</name>
<dbReference type="AlphaFoldDB" id="A0A9Q0FNP5"/>
<accession>A0A9Q0FNP5</accession>
<evidence type="ECO:0000313" key="2">
    <source>
        <dbReference type="EMBL" id="KAJ4834903.1"/>
    </source>
</evidence>
<comment type="caution">
    <text evidence="2">The sequence shown here is derived from an EMBL/GenBank/DDBJ whole genome shotgun (WGS) entry which is preliminary data.</text>
</comment>
<gene>
    <name evidence="2" type="ORF">Tsubulata_045733</name>
</gene>
<feature type="region of interest" description="Disordered" evidence="1">
    <location>
        <begin position="85"/>
        <end position="106"/>
    </location>
</feature>
<evidence type="ECO:0000256" key="1">
    <source>
        <dbReference type="SAM" id="MobiDB-lite"/>
    </source>
</evidence>
<feature type="compositionally biased region" description="Polar residues" evidence="1">
    <location>
        <begin position="85"/>
        <end position="100"/>
    </location>
</feature>
<dbReference type="OrthoDB" id="1735727at2759"/>
<dbReference type="EMBL" id="JAKUCV010004588">
    <property type="protein sequence ID" value="KAJ4834903.1"/>
    <property type="molecule type" value="Genomic_DNA"/>
</dbReference>
<proteinExistence type="predicted"/>
<dbReference type="PANTHER" id="PTHR33566">
    <property type="entry name" value="EN/SPM-LIKE TRANSPOSON-RELATED"/>
    <property type="match status" value="1"/>
</dbReference>
<feature type="region of interest" description="Disordered" evidence="1">
    <location>
        <begin position="1"/>
        <end position="42"/>
    </location>
</feature>
<keyword evidence="3" id="KW-1185">Reference proteome</keyword>
<protein>
    <submittedName>
        <fullName evidence="2">Uncharacterized protein</fullName>
    </submittedName>
</protein>
<organism evidence="2 3">
    <name type="scientific">Turnera subulata</name>
    <dbReference type="NCBI Taxonomy" id="218843"/>
    <lineage>
        <taxon>Eukaryota</taxon>
        <taxon>Viridiplantae</taxon>
        <taxon>Streptophyta</taxon>
        <taxon>Embryophyta</taxon>
        <taxon>Tracheophyta</taxon>
        <taxon>Spermatophyta</taxon>
        <taxon>Magnoliopsida</taxon>
        <taxon>eudicotyledons</taxon>
        <taxon>Gunneridae</taxon>
        <taxon>Pentapetalae</taxon>
        <taxon>rosids</taxon>
        <taxon>fabids</taxon>
        <taxon>Malpighiales</taxon>
        <taxon>Passifloraceae</taxon>
        <taxon>Turnera</taxon>
    </lineage>
</organism>
<dbReference type="PANTHER" id="PTHR33566:SF6">
    <property type="entry name" value="PROTEIN DEFECTIVE IN MERISTEM SILENCING 3"/>
    <property type="match status" value="1"/>
</dbReference>
<reference evidence="2" key="2">
    <citation type="journal article" date="2023" name="Plants (Basel)">
        <title>Annotation of the Turnera subulata (Passifloraceae) Draft Genome Reveals the S-Locus Evolved after the Divergence of Turneroideae from Passifloroideae in a Stepwise Manner.</title>
        <authorList>
            <person name="Henning P.M."/>
            <person name="Roalson E.H."/>
            <person name="Mir W."/>
            <person name="McCubbin A.G."/>
            <person name="Shore J.S."/>
        </authorList>
    </citation>
    <scope>NUCLEOTIDE SEQUENCE</scope>
    <source>
        <strain evidence="2">F60SS</strain>
    </source>
</reference>